<dbReference type="EMBL" id="SSOD01000016">
    <property type="protein sequence ID" value="THF58098.1"/>
    <property type="molecule type" value="Genomic_DNA"/>
</dbReference>
<dbReference type="PANTHER" id="PTHR37029">
    <property type="entry name" value="SSR1768 PROTEIN"/>
    <property type="match status" value="1"/>
</dbReference>
<name>A0A4S4AG22_9RHOO</name>
<protein>
    <submittedName>
        <fullName evidence="1">DUF2283 domain-containing protein</fullName>
    </submittedName>
</protein>
<sequence>MKLEFDPIADCAYVGLSEKEVATSREIEPGVIADYDENGALIGIEILSVSKRAQDDLVQKAA</sequence>
<dbReference type="Proteomes" id="UP000307956">
    <property type="component" value="Unassembled WGS sequence"/>
</dbReference>
<dbReference type="AlphaFoldDB" id="A0A4S4AG22"/>
<keyword evidence="2" id="KW-1185">Reference proteome</keyword>
<dbReference type="PANTHER" id="PTHR37029:SF1">
    <property type="entry name" value="SSR1768 PROTEIN"/>
    <property type="match status" value="1"/>
</dbReference>
<gene>
    <name evidence="1" type="ORF">E6O51_17305</name>
</gene>
<evidence type="ECO:0000313" key="2">
    <source>
        <dbReference type="Proteomes" id="UP000307956"/>
    </source>
</evidence>
<organism evidence="1 2">
    <name type="scientific">Pseudothauera rhizosphaerae</name>
    <dbReference type="NCBI Taxonomy" id="2565932"/>
    <lineage>
        <taxon>Bacteria</taxon>
        <taxon>Pseudomonadati</taxon>
        <taxon>Pseudomonadota</taxon>
        <taxon>Betaproteobacteria</taxon>
        <taxon>Rhodocyclales</taxon>
        <taxon>Zoogloeaceae</taxon>
        <taxon>Pseudothauera</taxon>
    </lineage>
</organism>
<accession>A0A4S4AG22</accession>
<dbReference type="OrthoDB" id="9799670at2"/>
<evidence type="ECO:0000313" key="1">
    <source>
        <dbReference type="EMBL" id="THF58098.1"/>
    </source>
</evidence>
<dbReference type="Pfam" id="PF10049">
    <property type="entry name" value="DUF2283"/>
    <property type="match status" value="1"/>
</dbReference>
<dbReference type="InterPro" id="IPR019270">
    <property type="entry name" value="DUF2283"/>
</dbReference>
<comment type="caution">
    <text evidence="1">The sequence shown here is derived from an EMBL/GenBank/DDBJ whole genome shotgun (WGS) entry which is preliminary data.</text>
</comment>
<reference evidence="1 2" key="1">
    <citation type="submission" date="2019-04" db="EMBL/GenBank/DDBJ databases">
        <title>Azoarcus rhizosphaerae sp. nov. isolated from rhizosphere of Ficus religiosa.</title>
        <authorList>
            <person name="Lin S.-Y."/>
            <person name="Hameed A."/>
            <person name="Hsu Y.-H."/>
            <person name="Young C.-C."/>
        </authorList>
    </citation>
    <scope>NUCLEOTIDE SEQUENCE [LARGE SCALE GENOMIC DNA]</scope>
    <source>
        <strain evidence="1 2">CC-YHH848</strain>
    </source>
</reference>
<proteinExistence type="predicted"/>
<dbReference type="RefSeq" id="WP_136386265.1">
    <property type="nucleotide sequence ID" value="NZ_SSOD01000016.1"/>
</dbReference>